<dbReference type="EMBL" id="MIPY01000008">
    <property type="protein sequence ID" value="OES33137.1"/>
    <property type="molecule type" value="Genomic_DNA"/>
</dbReference>
<proteinExistence type="predicted"/>
<sequence>MRGLRSGTSNPPASKENEILSLASFIGSVPMKRQINTDTLHKAQAMPNI</sequence>
<accession>A0AB36FSV6</accession>
<protein>
    <submittedName>
        <fullName evidence="1">Uncharacterized protein</fullName>
    </submittedName>
</protein>
<name>A0AB36FSV6_ALTMA</name>
<organism evidence="1 2">
    <name type="scientific">Alteromonas macleodii</name>
    <name type="common">Pseudoalteromonas macleodii</name>
    <dbReference type="NCBI Taxonomy" id="28108"/>
    <lineage>
        <taxon>Bacteria</taxon>
        <taxon>Pseudomonadati</taxon>
        <taxon>Pseudomonadota</taxon>
        <taxon>Gammaproteobacteria</taxon>
        <taxon>Alteromonadales</taxon>
        <taxon>Alteromonadaceae</taxon>
        <taxon>Alteromonas/Salinimonas group</taxon>
        <taxon>Alteromonas</taxon>
    </lineage>
</organism>
<keyword evidence="2" id="KW-1185">Reference proteome</keyword>
<dbReference type="AlphaFoldDB" id="A0AB36FSV6"/>
<comment type="caution">
    <text evidence="1">The sequence shown here is derived from an EMBL/GenBank/DDBJ whole genome shotgun (WGS) entry which is preliminary data.</text>
</comment>
<reference evidence="1 2" key="1">
    <citation type="submission" date="2016-09" db="EMBL/GenBank/DDBJ databases">
        <title>Draft Genome Sequence of four Alteromonas macleodii strains isolated from copper coupons and grown long-term at elevated copper levels.</title>
        <authorList>
            <person name="Cusick K."/>
            <person name="Dale J."/>
            <person name="Little B."/>
            <person name="Biffinger J."/>
        </authorList>
    </citation>
    <scope>NUCLEOTIDE SEQUENCE [LARGE SCALE GENOMIC DNA]</scope>
    <source>
        <strain evidence="1 2">KCP01</strain>
    </source>
</reference>
<evidence type="ECO:0000313" key="2">
    <source>
        <dbReference type="Proteomes" id="UP000095392"/>
    </source>
</evidence>
<dbReference type="Proteomes" id="UP000095392">
    <property type="component" value="Unassembled WGS sequence"/>
</dbReference>
<gene>
    <name evidence="1" type="ORF">BFV95_1024</name>
</gene>
<evidence type="ECO:0000313" key="1">
    <source>
        <dbReference type="EMBL" id="OES33137.1"/>
    </source>
</evidence>